<dbReference type="Pfam" id="PF07654">
    <property type="entry name" value="C1-set"/>
    <property type="match status" value="1"/>
</dbReference>
<dbReference type="PROSITE" id="PS50835">
    <property type="entry name" value="IG_LIKE"/>
    <property type="match status" value="1"/>
</dbReference>
<dbReference type="SMART" id="SM00407">
    <property type="entry name" value="IGc1"/>
    <property type="match status" value="1"/>
</dbReference>
<dbReference type="OrthoDB" id="9945861at2759"/>
<proteinExistence type="predicted"/>
<comment type="caution">
    <text evidence="5">The sequence shown here is derived from an EMBL/GenBank/DDBJ whole genome shotgun (WGS) entry which is preliminary data.</text>
</comment>
<protein>
    <recommendedName>
        <fullName evidence="4">Ig-like domain-containing protein</fullName>
    </recommendedName>
</protein>
<dbReference type="InterPro" id="IPR036179">
    <property type="entry name" value="Ig-like_dom_sf"/>
</dbReference>
<dbReference type="InterPro" id="IPR007110">
    <property type="entry name" value="Ig-like_dom"/>
</dbReference>
<evidence type="ECO:0000256" key="2">
    <source>
        <dbReference type="ARBA" id="ARBA00023319"/>
    </source>
</evidence>
<dbReference type="InterPro" id="IPR003597">
    <property type="entry name" value="Ig_C1-set"/>
</dbReference>
<evidence type="ECO:0000313" key="5">
    <source>
        <dbReference type="EMBL" id="KAJ8356159.1"/>
    </source>
</evidence>
<keyword evidence="6" id="KW-1185">Reference proteome</keyword>
<evidence type="ECO:0000313" key="6">
    <source>
        <dbReference type="Proteomes" id="UP001152622"/>
    </source>
</evidence>
<dbReference type="SUPFAM" id="SSF48726">
    <property type="entry name" value="Immunoglobulin"/>
    <property type="match status" value="1"/>
</dbReference>
<accession>A0A9Q1FDD8</accession>
<feature type="signal peptide" evidence="3">
    <location>
        <begin position="1"/>
        <end position="19"/>
    </location>
</feature>
<keyword evidence="3" id="KW-0732">Signal</keyword>
<evidence type="ECO:0000256" key="1">
    <source>
        <dbReference type="ARBA" id="ARBA00023157"/>
    </source>
</evidence>
<dbReference type="PANTHER" id="PTHR23411">
    <property type="entry name" value="TAPASIN"/>
    <property type="match status" value="1"/>
</dbReference>
<feature type="chain" id="PRO_5040268609" description="Ig-like domain-containing protein" evidence="3">
    <location>
        <begin position="20"/>
        <end position="152"/>
    </location>
</feature>
<dbReference type="InterPro" id="IPR050380">
    <property type="entry name" value="Immune_Resp_Modulators"/>
</dbReference>
<reference evidence="5" key="1">
    <citation type="journal article" date="2023" name="Science">
        <title>Genome structures resolve the early diversification of teleost fishes.</title>
        <authorList>
            <person name="Parey E."/>
            <person name="Louis A."/>
            <person name="Montfort J."/>
            <person name="Bouchez O."/>
            <person name="Roques C."/>
            <person name="Iampietro C."/>
            <person name="Lluch J."/>
            <person name="Castinel A."/>
            <person name="Donnadieu C."/>
            <person name="Desvignes T."/>
            <person name="Floi Bucao C."/>
            <person name="Jouanno E."/>
            <person name="Wen M."/>
            <person name="Mejri S."/>
            <person name="Dirks R."/>
            <person name="Jansen H."/>
            <person name="Henkel C."/>
            <person name="Chen W.J."/>
            <person name="Zahm M."/>
            <person name="Cabau C."/>
            <person name="Klopp C."/>
            <person name="Thompson A.W."/>
            <person name="Robinson-Rechavi M."/>
            <person name="Braasch I."/>
            <person name="Lecointre G."/>
            <person name="Bobe J."/>
            <person name="Postlethwait J.H."/>
            <person name="Berthelot C."/>
            <person name="Roest Crollius H."/>
            <person name="Guiguen Y."/>
        </authorList>
    </citation>
    <scope>NUCLEOTIDE SEQUENCE</scope>
    <source>
        <strain evidence="5">WJC10195</strain>
    </source>
</reference>
<gene>
    <name evidence="5" type="ORF">SKAU_G00189530</name>
</gene>
<dbReference type="CDD" id="cd00098">
    <property type="entry name" value="IgC1"/>
    <property type="match status" value="1"/>
</dbReference>
<keyword evidence="1" id="KW-1015">Disulfide bond</keyword>
<dbReference type="AlphaFoldDB" id="A0A9Q1FDD8"/>
<dbReference type="EMBL" id="JAINUF010000006">
    <property type="protein sequence ID" value="KAJ8356159.1"/>
    <property type="molecule type" value="Genomic_DNA"/>
</dbReference>
<dbReference type="InterPro" id="IPR013783">
    <property type="entry name" value="Ig-like_fold"/>
</dbReference>
<evidence type="ECO:0000259" key="4">
    <source>
        <dbReference type="PROSITE" id="PS50835"/>
    </source>
</evidence>
<evidence type="ECO:0000256" key="3">
    <source>
        <dbReference type="SAM" id="SignalP"/>
    </source>
</evidence>
<sequence length="152" mass="16091">MISTVPLTVLMLALSGLEAVVILTQEKYLSVSPGSNLNILSRASSPPTLNLLPPSPLELSEGRATLVCLARGFYPDSVTVSWTEDGRTVAGSEAQTSEARRQPDGTYSASSLLMLTAARWSSGRSFSCQLSHSALRAPLSQELTPEKCGSHG</sequence>
<organism evidence="5 6">
    <name type="scientific">Synaphobranchus kaupii</name>
    <name type="common">Kaup's arrowtooth eel</name>
    <dbReference type="NCBI Taxonomy" id="118154"/>
    <lineage>
        <taxon>Eukaryota</taxon>
        <taxon>Metazoa</taxon>
        <taxon>Chordata</taxon>
        <taxon>Craniata</taxon>
        <taxon>Vertebrata</taxon>
        <taxon>Euteleostomi</taxon>
        <taxon>Actinopterygii</taxon>
        <taxon>Neopterygii</taxon>
        <taxon>Teleostei</taxon>
        <taxon>Anguilliformes</taxon>
        <taxon>Synaphobranchidae</taxon>
        <taxon>Synaphobranchus</taxon>
    </lineage>
</organism>
<dbReference type="Gene3D" id="2.60.40.10">
    <property type="entry name" value="Immunoglobulins"/>
    <property type="match status" value="1"/>
</dbReference>
<dbReference type="FunFam" id="2.60.40.10:FF:000283">
    <property type="entry name" value="Immunoglobulin kappa constant"/>
    <property type="match status" value="1"/>
</dbReference>
<feature type="domain" description="Ig-like" evidence="4">
    <location>
        <begin position="47"/>
        <end position="144"/>
    </location>
</feature>
<keyword evidence="2" id="KW-0393">Immunoglobulin domain</keyword>
<name>A0A9Q1FDD8_SYNKA</name>
<dbReference type="Proteomes" id="UP001152622">
    <property type="component" value="Chromosome 6"/>
</dbReference>